<organism evidence="5 6">
    <name type="scientific">Flavimaribacter sediminis</name>
    <dbReference type="NCBI Taxonomy" id="2865987"/>
    <lineage>
        <taxon>Bacteria</taxon>
        <taxon>Pseudomonadati</taxon>
        <taxon>Pseudomonadota</taxon>
        <taxon>Alphaproteobacteria</taxon>
        <taxon>Hyphomicrobiales</taxon>
        <taxon>Rhizobiaceae</taxon>
        <taxon>Flavimaribacter</taxon>
    </lineage>
</organism>
<dbReference type="Gene3D" id="3.90.1300.10">
    <property type="entry name" value="Amidase signature (AS) domain"/>
    <property type="match status" value="1"/>
</dbReference>
<dbReference type="PANTHER" id="PTHR11895:SF7">
    <property type="entry name" value="GLUTAMYL-TRNA(GLN) AMIDOTRANSFERASE SUBUNIT A, MITOCHONDRIAL"/>
    <property type="match status" value="1"/>
</dbReference>
<dbReference type="EMBL" id="JAICBX010000007">
    <property type="protein sequence ID" value="MBW8640654.1"/>
    <property type="molecule type" value="Genomic_DNA"/>
</dbReference>
<dbReference type="PANTHER" id="PTHR11895">
    <property type="entry name" value="TRANSAMIDASE"/>
    <property type="match status" value="1"/>
</dbReference>
<dbReference type="PROSITE" id="PS00571">
    <property type="entry name" value="AMIDASES"/>
    <property type="match status" value="1"/>
</dbReference>
<evidence type="ECO:0000256" key="3">
    <source>
        <dbReference type="ARBA" id="ARBA00021874"/>
    </source>
</evidence>
<keyword evidence="6" id="KW-1185">Reference proteome</keyword>
<accession>A0AAE2ZPK2</accession>
<dbReference type="Pfam" id="PF01425">
    <property type="entry name" value="Amidase"/>
    <property type="match status" value="1"/>
</dbReference>
<dbReference type="AlphaFoldDB" id="A0AAE2ZPK2"/>
<dbReference type="InterPro" id="IPR000120">
    <property type="entry name" value="Amidase"/>
</dbReference>
<protein>
    <recommendedName>
        <fullName evidence="3">Indoleacetamide hydrolase</fullName>
    </recommendedName>
</protein>
<dbReference type="InterPro" id="IPR020556">
    <property type="entry name" value="Amidase_CS"/>
</dbReference>
<dbReference type="InterPro" id="IPR036928">
    <property type="entry name" value="AS_sf"/>
</dbReference>
<dbReference type="GO" id="GO:0003824">
    <property type="term" value="F:catalytic activity"/>
    <property type="evidence" value="ECO:0007669"/>
    <property type="project" value="InterPro"/>
</dbReference>
<evidence type="ECO:0000256" key="1">
    <source>
        <dbReference type="ARBA" id="ARBA00003871"/>
    </source>
</evidence>
<dbReference type="InterPro" id="IPR023631">
    <property type="entry name" value="Amidase_dom"/>
</dbReference>
<sequence>MQQAGDSSAGDGLVDATALGQAVREGRTTASALMRESLDRARNDKLGAIAFFDEEMGLSAAVAFDELVADGAADTMPFAGVPFLVKGLGNAAKGLPGHAGSRAIAARVGKPERDSLIFERFRRAGLLPFGVTSCPSFGLSVTSEPTEDPVARNPWNPEYSPGGSSSGAAAAVASGIVAIAHATDAAGSIRIPAACCGLPALKPSRGLVPNAPEFSNHLMGITGELVIARSVRDIAAALFAVSGHVKGPYGDQSLTGGPIRGLRIALVDTAPAGLGAEQANAIRSTEPILSSHGHTIVDIDTAKLDSIVERTDAIARMFLSISEANWIDSLDIGDDELHPAVADNAAQGRKRTAAELFRADSEAARLAHECWRIFENVDVIAMPVLGRAPIKIGQTDRTHADADGTWSFMGSYAPRATLANVCGLPAMVIPRGLDQAGLPLSLQLIGPIGSDLLLLHIAHQLEDDAPWPFLAPIAGGLN</sequence>
<dbReference type="Proteomes" id="UP001196509">
    <property type="component" value="Unassembled WGS sequence"/>
</dbReference>
<feature type="domain" description="Amidase" evidence="4">
    <location>
        <begin position="33"/>
        <end position="455"/>
    </location>
</feature>
<evidence type="ECO:0000313" key="6">
    <source>
        <dbReference type="Proteomes" id="UP001196509"/>
    </source>
</evidence>
<reference evidence="5" key="1">
    <citation type="submission" date="2021-08" db="EMBL/GenBank/DDBJ databases">
        <title>Hoeflea bacterium WL0058 sp. nov., isolated from the sediment.</title>
        <authorList>
            <person name="Wang L."/>
            <person name="Zhang D."/>
        </authorList>
    </citation>
    <scope>NUCLEOTIDE SEQUENCE</scope>
    <source>
        <strain evidence="5">WL0058</strain>
    </source>
</reference>
<comment type="similarity">
    <text evidence="2">Belongs to the amidase family.</text>
</comment>
<gene>
    <name evidence="5" type="ORF">K1W69_25910</name>
</gene>
<dbReference type="RefSeq" id="WP_220231381.1">
    <property type="nucleotide sequence ID" value="NZ_JAICBX010000007.1"/>
</dbReference>
<evidence type="ECO:0000313" key="5">
    <source>
        <dbReference type="EMBL" id="MBW8640654.1"/>
    </source>
</evidence>
<proteinExistence type="inferred from homology"/>
<comment type="function">
    <text evidence="1">Hydrolyzes indole-3-acetamide (IAM) into indole-3-acetic acid (IAA).</text>
</comment>
<evidence type="ECO:0000256" key="2">
    <source>
        <dbReference type="ARBA" id="ARBA00009199"/>
    </source>
</evidence>
<name>A0AAE2ZPK2_9HYPH</name>
<dbReference type="SUPFAM" id="SSF75304">
    <property type="entry name" value="Amidase signature (AS) enzymes"/>
    <property type="match status" value="1"/>
</dbReference>
<comment type="caution">
    <text evidence="5">The sequence shown here is derived from an EMBL/GenBank/DDBJ whole genome shotgun (WGS) entry which is preliminary data.</text>
</comment>
<evidence type="ECO:0000259" key="4">
    <source>
        <dbReference type="Pfam" id="PF01425"/>
    </source>
</evidence>